<comment type="caution">
    <text evidence="2">The sequence shown here is derived from an EMBL/GenBank/DDBJ whole genome shotgun (WGS) entry which is preliminary data.</text>
</comment>
<gene>
    <name evidence="2" type="ORF">BKA67DRAFT_674394</name>
</gene>
<evidence type="ECO:0000313" key="2">
    <source>
        <dbReference type="EMBL" id="KAH6658385.1"/>
    </source>
</evidence>
<reference evidence="2" key="1">
    <citation type="journal article" date="2021" name="Nat. Commun.">
        <title>Genetic determinants of endophytism in the Arabidopsis root mycobiome.</title>
        <authorList>
            <person name="Mesny F."/>
            <person name="Miyauchi S."/>
            <person name="Thiergart T."/>
            <person name="Pickel B."/>
            <person name="Atanasova L."/>
            <person name="Karlsson M."/>
            <person name="Huettel B."/>
            <person name="Barry K.W."/>
            <person name="Haridas S."/>
            <person name="Chen C."/>
            <person name="Bauer D."/>
            <person name="Andreopoulos W."/>
            <person name="Pangilinan J."/>
            <person name="LaButti K."/>
            <person name="Riley R."/>
            <person name="Lipzen A."/>
            <person name="Clum A."/>
            <person name="Drula E."/>
            <person name="Henrissat B."/>
            <person name="Kohler A."/>
            <person name="Grigoriev I.V."/>
            <person name="Martin F.M."/>
            <person name="Hacquard S."/>
        </authorList>
    </citation>
    <scope>NUCLEOTIDE SEQUENCE</scope>
    <source>
        <strain evidence="2">MPI-SDFR-AT-0073</strain>
    </source>
</reference>
<name>A0A9P9A2Y0_9PEZI</name>
<feature type="compositionally biased region" description="Basic and acidic residues" evidence="1">
    <location>
        <begin position="7"/>
        <end position="17"/>
    </location>
</feature>
<organism evidence="2 3">
    <name type="scientific">Truncatella angustata</name>
    <dbReference type="NCBI Taxonomy" id="152316"/>
    <lineage>
        <taxon>Eukaryota</taxon>
        <taxon>Fungi</taxon>
        <taxon>Dikarya</taxon>
        <taxon>Ascomycota</taxon>
        <taxon>Pezizomycotina</taxon>
        <taxon>Sordariomycetes</taxon>
        <taxon>Xylariomycetidae</taxon>
        <taxon>Amphisphaeriales</taxon>
        <taxon>Sporocadaceae</taxon>
        <taxon>Truncatella</taxon>
    </lineage>
</organism>
<protein>
    <submittedName>
        <fullName evidence="2">Uncharacterized protein</fullName>
    </submittedName>
</protein>
<dbReference type="RefSeq" id="XP_045962619.1">
    <property type="nucleotide sequence ID" value="XM_046108754.1"/>
</dbReference>
<dbReference type="AlphaFoldDB" id="A0A9P9A2Y0"/>
<dbReference type="EMBL" id="JAGPXC010000002">
    <property type="protein sequence ID" value="KAH6658385.1"/>
    <property type="molecule type" value="Genomic_DNA"/>
</dbReference>
<evidence type="ECO:0000313" key="3">
    <source>
        <dbReference type="Proteomes" id="UP000758603"/>
    </source>
</evidence>
<dbReference type="GeneID" id="70137645"/>
<sequence length="137" mass="14955">MSSPSTESHRLVRRDSSPRAARSSSRRRPRLLRACATEPSITTSSACKGVLTSPNSSRRATELLSRVAVNNAAVLSSSPNSTRSFGAVDYEGSGLTEAEKRELLRSDSNPYSVGYFSFPSFDTWDIEQQQEGKDVPP</sequence>
<proteinExistence type="predicted"/>
<keyword evidence="3" id="KW-1185">Reference proteome</keyword>
<dbReference type="Proteomes" id="UP000758603">
    <property type="component" value="Unassembled WGS sequence"/>
</dbReference>
<accession>A0A9P9A2Y0</accession>
<feature type="region of interest" description="Disordered" evidence="1">
    <location>
        <begin position="1"/>
        <end position="33"/>
    </location>
</feature>
<evidence type="ECO:0000256" key="1">
    <source>
        <dbReference type="SAM" id="MobiDB-lite"/>
    </source>
</evidence>
<dbReference type="OrthoDB" id="3437826at2759"/>